<dbReference type="InterPro" id="IPR045619">
    <property type="entry name" value="DUF6443"/>
</dbReference>
<organism evidence="3 4">
    <name type="scientific">Chitinophaga polysaccharea</name>
    <dbReference type="NCBI Taxonomy" id="1293035"/>
    <lineage>
        <taxon>Bacteria</taxon>
        <taxon>Pseudomonadati</taxon>
        <taxon>Bacteroidota</taxon>
        <taxon>Chitinophagia</taxon>
        <taxon>Chitinophagales</taxon>
        <taxon>Chitinophagaceae</taxon>
        <taxon>Chitinophaga</taxon>
    </lineage>
</organism>
<feature type="non-terminal residue" evidence="3">
    <location>
        <position position="299"/>
    </location>
</feature>
<keyword evidence="1" id="KW-0732">Signal</keyword>
<dbReference type="Proteomes" id="UP000320811">
    <property type="component" value="Unassembled WGS sequence"/>
</dbReference>
<feature type="signal peptide" evidence="1">
    <location>
        <begin position="1"/>
        <end position="26"/>
    </location>
</feature>
<dbReference type="EMBL" id="VIWO01000006">
    <property type="protein sequence ID" value="TWF38780.1"/>
    <property type="molecule type" value="Genomic_DNA"/>
</dbReference>
<evidence type="ECO:0000313" key="3">
    <source>
        <dbReference type="EMBL" id="TWF38780.1"/>
    </source>
</evidence>
<dbReference type="AlphaFoldDB" id="A0A561PL15"/>
<proteinExistence type="predicted"/>
<keyword evidence="4" id="KW-1185">Reference proteome</keyword>
<name>A0A561PL15_9BACT</name>
<protein>
    <recommendedName>
        <fullName evidence="2">DUF6443 domain-containing protein</fullName>
    </recommendedName>
</protein>
<sequence>MKNIPILNKKLVAIMLLLGAGVMAGAQTPTSTVRPAATPVAVPAAYTNTTINYVRTWEPAVATTDTAYVTAAARTVDQVRQTTQYFDGLGRPLQTVSKAITPGGKDLVAPVIYDALGREQQKYLPYVAPGTADGKFKTDPFNAQNTFYLSQTPGEKVHYSSVDFEASPLNRVLKTYAPGASWAKNNPAGVERGGNKYVENQYLVNAASDSVRIWDFANGQVIPTSVAGRVYAAGQLYKNVAIDEAGNQVVEYKDKENRMVLKKVQLSATPGTGHMGWLCTYYAYDDLGNLRFVIPPKAV</sequence>
<dbReference type="RefSeq" id="WP_246121192.1">
    <property type="nucleotide sequence ID" value="NZ_VIWO01000006.1"/>
</dbReference>
<reference evidence="3 4" key="1">
    <citation type="submission" date="2019-06" db="EMBL/GenBank/DDBJ databases">
        <title>Sorghum-associated microbial communities from plants grown in Nebraska, USA.</title>
        <authorList>
            <person name="Schachtman D."/>
        </authorList>
    </citation>
    <scope>NUCLEOTIDE SEQUENCE [LARGE SCALE GENOMIC DNA]</scope>
    <source>
        <strain evidence="3 4">1209</strain>
    </source>
</reference>
<evidence type="ECO:0000313" key="4">
    <source>
        <dbReference type="Proteomes" id="UP000320811"/>
    </source>
</evidence>
<dbReference type="Pfam" id="PF20041">
    <property type="entry name" value="DUF6443"/>
    <property type="match status" value="1"/>
</dbReference>
<gene>
    <name evidence="3" type="ORF">FHW36_1061</name>
</gene>
<comment type="caution">
    <text evidence="3">The sequence shown here is derived from an EMBL/GenBank/DDBJ whole genome shotgun (WGS) entry which is preliminary data.</text>
</comment>
<feature type="chain" id="PRO_5022104509" description="DUF6443 domain-containing protein" evidence="1">
    <location>
        <begin position="27"/>
        <end position="299"/>
    </location>
</feature>
<feature type="domain" description="DUF6443" evidence="2">
    <location>
        <begin position="56"/>
        <end position="189"/>
    </location>
</feature>
<evidence type="ECO:0000259" key="2">
    <source>
        <dbReference type="Pfam" id="PF20041"/>
    </source>
</evidence>
<accession>A0A561PL15</accession>
<evidence type="ECO:0000256" key="1">
    <source>
        <dbReference type="SAM" id="SignalP"/>
    </source>
</evidence>